<feature type="transmembrane region" description="Helical" evidence="6">
    <location>
        <begin position="128"/>
        <end position="147"/>
    </location>
</feature>
<dbReference type="PANTHER" id="PTHR43304:SF1">
    <property type="entry name" value="PAC DOMAIN-CONTAINING PROTEIN"/>
    <property type="match status" value="1"/>
</dbReference>
<sequence length="426" mass="49192">MHIINKVLHFGVNPSLSKSEQSKVQLTNVFLVIMFSAVPFYFISFYIIDVSILKKSWGFLFPLLIYPIGMYCSYLGKITAARHFLMIGFISGIFYFLLFLGSGVGVEMFFFVVIALSYLIKPEKSPHFSYLYLVVCIIMMIIGYQNYQTSFTIQMDEKTRMLMAVVMGPMAVILLFVMIKFFNDKIDNFIYETTAQKEQLEHLNKELNHFAYIASHNLNEPVRTMDSFIDIIKEEYHDPKNEDLNVYFTFIEDASSRMHTMIDSLLSYSKIGRELNFQNCNISSIISLVERDLSFLIKENHVNIQKTALPEINCHSLYLQQLFQNLISNAIKFQKPDSNPKIEISCEEKGGFWQFCVADNGIGIHESNLESVFQMFTKIHRSEEYEGSGIGLAFCKKIIDMHGGEIWIKSKENEGSEIYFTIAKDL</sequence>
<evidence type="ECO:0000256" key="6">
    <source>
        <dbReference type="SAM" id="Phobius"/>
    </source>
</evidence>
<feature type="transmembrane region" description="Helical" evidence="6">
    <location>
        <begin position="159"/>
        <end position="182"/>
    </location>
</feature>
<dbReference type="InterPro" id="IPR052162">
    <property type="entry name" value="Sensor_kinase/Photoreceptor"/>
</dbReference>
<keyword evidence="4" id="KW-0808">Transferase</keyword>
<keyword evidence="6" id="KW-0472">Membrane</keyword>
<dbReference type="SMART" id="SM00387">
    <property type="entry name" value="HATPase_c"/>
    <property type="match status" value="1"/>
</dbReference>
<dbReference type="InterPro" id="IPR004358">
    <property type="entry name" value="Sig_transdc_His_kin-like_C"/>
</dbReference>
<dbReference type="PROSITE" id="PS50109">
    <property type="entry name" value="HIS_KIN"/>
    <property type="match status" value="1"/>
</dbReference>
<evidence type="ECO:0000256" key="2">
    <source>
        <dbReference type="ARBA" id="ARBA00012438"/>
    </source>
</evidence>
<feature type="transmembrane region" description="Helical" evidence="6">
    <location>
        <begin position="26"/>
        <end position="47"/>
    </location>
</feature>
<evidence type="ECO:0000256" key="1">
    <source>
        <dbReference type="ARBA" id="ARBA00000085"/>
    </source>
</evidence>
<keyword evidence="3" id="KW-0597">Phosphoprotein</keyword>
<protein>
    <recommendedName>
        <fullName evidence="2">histidine kinase</fullName>
        <ecNumber evidence="2">2.7.13.3</ecNumber>
    </recommendedName>
</protein>
<dbReference type="InterPro" id="IPR036097">
    <property type="entry name" value="HisK_dim/P_sf"/>
</dbReference>
<feature type="transmembrane region" description="Helical" evidence="6">
    <location>
        <begin position="59"/>
        <end position="76"/>
    </location>
</feature>
<evidence type="ECO:0000313" key="8">
    <source>
        <dbReference type="EMBL" id="NME67557.1"/>
    </source>
</evidence>
<dbReference type="SMART" id="SM00388">
    <property type="entry name" value="HisKA"/>
    <property type="match status" value="1"/>
</dbReference>
<dbReference type="InterPro" id="IPR003661">
    <property type="entry name" value="HisK_dim/P_dom"/>
</dbReference>
<evidence type="ECO:0000313" key="9">
    <source>
        <dbReference type="Proteomes" id="UP000576082"/>
    </source>
</evidence>
<keyword evidence="9" id="KW-1185">Reference proteome</keyword>
<keyword evidence="6" id="KW-1133">Transmembrane helix</keyword>
<dbReference type="FunFam" id="3.30.565.10:FF:000006">
    <property type="entry name" value="Sensor histidine kinase WalK"/>
    <property type="match status" value="1"/>
</dbReference>
<keyword evidence="6" id="KW-0812">Transmembrane</keyword>
<evidence type="ECO:0000256" key="4">
    <source>
        <dbReference type="ARBA" id="ARBA00022679"/>
    </source>
</evidence>
<dbReference type="PRINTS" id="PR00344">
    <property type="entry name" value="BCTRLSENSOR"/>
</dbReference>
<dbReference type="PANTHER" id="PTHR43304">
    <property type="entry name" value="PHYTOCHROME-LIKE PROTEIN CPH1"/>
    <property type="match status" value="1"/>
</dbReference>
<comment type="caution">
    <text evidence="8">The sequence shown here is derived from an EMBL/GenBank/DDBJ whole genome shotgun (WGS) entry which is preliminary data.</text>
</comment>
<dbReference type="Gene3D" id="3.30.565.10">
    <property type="entry name" value="Histidine kinase-like ATPase, C-terminal domain"/>
    <property type="match status" value="1"/>
</dbReference>
<dbReference type="EMBL" id="JABANE010000012">
    <property type="protein sequence ID" value="NME67557.1"/>
    <property type="molecule type" value="Genomic_DNA"/>
</dbReference>
<dbReference type="AlphaFoldDB" id="A0A7X9P362"/>
<dbReference type="InterPro" id="IPR005467">
    <property type="entry name" value="His_kinase_dom"/>
</dbReference>
<dbReference type="Gene3D" id="1.10.287.130">
    <property type="match status" value="1"/>
</dbReference>
<dbReference type="Pfam" id="PF02518">
    <property type="entry name" value="HATPase_c"/>
    <property type="match status" value="1"/>
</dbReference>
<organism evidence="8 9">
    <name type="scientific">Flammeovirga aprica JL-4</name>
    <dbReference type="NCBI Taxonomy" id="694437"/>
    <lineage>
        <taxon>Bacteria</taxon>
        <taxon>Pseudomonadati</taxon>
        <taxon>Bacteroidota</taxon>
        <taxon>Cytophagia</taxon>
        <taxon>Cytophagales</taxon>
        <taxon>Flammeovirgaceae</taxon>
        <taxon>Flammeovirga</taxon>
    </lineage>
</organism>
<evidence type="ECO:0000256" key="5">
    <source>
        <dbReference type="ARBA" id="ARBA00022777"/>
    </source>
</evidence>
<dbReference type="InterPro" id="IPR036890">
    <property type="entry name" value="HATPase_C_sf"/>
</dbReference>
<dbReference type="EC" id="2.7.13.3" evidence="2"/>
<accession>A0A7X9P362</accession>
<reference evidence="8 9" key="1">
    <citation type="submission" date="2020-04" db="EMBL/GenBank/DDBJ databases">
        <title>Flammeovirga sp. SR4, a novel species isolated from seawater.</title>
        <authorList>
            <person name="Wang X."/>
        </authorList>
    </citation>
    <scope>NUCLEOTIDE SEQUENCE [LARGE SCALE GENOMIC DNA]</scope>
    <source>
        <strain evidence="8 9">ATCC 23126</strain>
    </source>
</reference>
<feature type="transmembrane region" description="Helical" evidence="6">
    <location>
        <begin position="83"/>
        <end position="116"/>
    </location>
</feature>
<comment type="catalytic activity">
    <reaction evidence="1">
        <text>ATP + protein L-histidine = ADP + protein N-phospho-L-histidine.</text>
        <dbReference type="EC" id="2.7.13.3"/>
    </reaction>
</comment>
<evidence type="ECO:0000259" key="7">
    <source>
        <dbReference type="PROSITE" id="PS50109"/>
    </source>
</evidence>
<dbReference type="SUPFAM" id="SSF47384">
    <property type="entry name" value="Homodimeric domain of signal transducing histidine kinase"/>
    <property type="match status" value="1"/>
</dbReference>
<dbReference type="InterPro" id="IPR003594">
    <property type="entry name" value="HATPase_dom"/>
</dbReference>
<proteinExistence type="predicted"/>
<keyword evidence="5" id="KW-0418">Kinase</keyword>
<feature type="domain" description="Histidine kinase" evidence="7">
    <location>
        <begin position="213"/>
        <end position="426"/>
    </location>
</feature>
<dbReference type="RefSeq" id="WP_169655894.1">
    <property type="nucleotide sequence ID" value="NZ_JABANE010000012.1"/>
</dbReference>
<evidence type="ECO:0000256" key="3">
    <source>
        <dbReference type="ARBA" id="ARBA00022553"/>
    </source>
</evidence>
<gene>
    <name evidence="8" type="ORF">HHU12_06235</name>
</gene>
<dbReference type="GO" id="GO:0000155">
    <property type="term" value="F:phosphorelay sensor kinase activity"/>
    <property type="evidence" value="ECO:0007669"/>
    <property type="project" value="InterPro"/>
</dbReference>
<dbReference type="Proteomes" id="UP000576082">
    <property type="component" value="Unassembled WGS sequence"/>
</dbReference>
<dbReference type="SUPFAM" id="SSF55874">
    <property type="entry name" value="ATPase domain of HSP90 chaperone/DNA topoisomerase II/histidine kinase"/>
    <property type="match status" value="1"/>
</dbReference>
<name>A0A7X9P362_9BACT</name>
<dbReference type="Pfam" id="PF00512">
    <property type="entry name" value="HisKA"/>
    <property type="match status" value="1"/>
</dbReference>
<dbReference type="CDD" id="cd00082">
    <property type="entry name" value="HisKA"/>
    <property type="match status" value="1"/>
</dbReference>